<dbReference type="AlphaFoldDB" id="A0A2U1CKS3"/>
<keyword evidence="3" id="KW-0456">Lyase</keyword>
<dbReference type="Pfam" id="PF00378">
    <property type="entry name" value="ECH_1"/>
    <property type="match status" value="1"/>
</dbReference>
<dbReference type="Gene3D" id="3.90.226.10">
    <property type="entry name" value="2-enoyl-CoA Hydratase, Chain A, domain 1"/>
    <property type="match status" value="1"/>
</dbReference>
<comment type="caution">
    <text evidence="5">The sequence shown here is derived from an EMBL/GenBank/DDBJ whole genome shotgun (WGS) entry which is preliminary data.</text>
</comment>
<dbReference type="STRING" id="1231391.GCA_000308195_02340"/>
<evidence type="ECO:0000313" key="6">
    <source>
        <dbReference type="Proteomes" id="UP000246145"/>
    </source>
</evidence>
<comment type="similarity">
    <text evidence="1 4">Belongs to the enoyl-CoA hydratase/isomerase family.</text>
</comment>
<evidence type="ECO:0000256" key="3">
    <source>
        <dbReference type="ARBA" id="ARBA00023239"/>
    </source>
</evidence>
<dbReference type="PANTHER" id="PTHR11941:SF169">
    <property type="entry name" value="(7AS)-7A-METHYL-1,5-DIOXO-2,3,5,6,7,7A-HEXAHYDRO-1H-INDENE-CARBOXYL-COA HYDROLASE"/>
    <property type="match status" value="1"/>
</dbReference>
<dbReference type="PANTHER" id="PTHR11941">
    <property type="entry name" value="ENOYL-COA HYDRATASE-RELATED"/>
    <property type="match status" value="1"/>
</dbReference>
<dbReference type="Gene3D" id="1.10.12.10">
    <property type="entry name" value="Lyase 2-enoyl-coa Hydratase, Chain A, domain 2"/>
    <property type="match status" value="1"/>
</dbReference>
<protein>
    <submittedName>
        <fullName evidence="5">Enoyl-CoA hydratase</fullName>
    </submittedName>
</protein>
<dbReference type="InterPro" id="IPR001753">
    <property type="entry name" value="Enoyl-CoA_hydra/iso"/>
</dbReference>
<dbReference type="GO" id="GO:0016829">
    <property type="term" value="F:lyase activity"/>
    <property type="evidence" value="ECO:0007669"/>
    <property type="project" value="UniProtKB-KW"/>
</dbReference>
<sequence length="270" mass="29320">MAAEPLQYEKNEHIATITLNRPQAHNALTPEMLCRLADALADSRDDDTIRAVILTGAGDRAFCAGGDLGRTLPLLTGDKPPQDHWDERLLNDPQVMPVSSLCDGAMGKPIIAAVNGVCVAAGAELLLGTDIRVASHESRFAWPEVQRGLMPFAGSLARLPQQLPYCQAMELMLTGEAIDAQKALQLGLLNYVVHGPEVLPLAQRLARRIADNAPLAVAAIKRTAVDSIGLPEQEAFKLEKQAYRKVMASEDAREGPRAFMEKRAPVYRGR</sequence>
<proteinExistence type="inferred from homology"/>
<dbReference type="PROSITE" id="PS00166">
    <property type="entry name" value="ENOYL_COA_HYDRATASE"/>
    <property type="match status" value="1"/>
</dbReference>
<evidence type="ECO:0000256" key="4">
    <source>
        <dbReference type="RuleBase" id="RU003707"/>
    </source>
</evidence>
<keyword evidence="2" id="KW-0443">Lipid metabolism</keyword>
<reference evidence="5 6" key="1">
    <citation type="submission" date="2018-04" db="EMBL/GenBank/DDBJ databases">
        <title>Genomic Encyclopedia of Type Strains, Phase IV (KMG-IV): sequencing the most valuable type-strain genomes for metagenomic binning, comparative biology and taxonomic classification.</title>
        <authorList>
            <person name="Goeker M."/>
        </authorList>
    </citation>
    <scope>NUCLEOTIDE SEQUENCE [LARGE SCALE GENOMIC DNA]</scope>
    <source>
        <strain evidence="5 6">DSM 10065</strain>
    </source>
</reference>
<dbReference type="GO" id="GO:0006635">
    <property type="term" value="P:fatty acid beta-oxidation"/>
    <property type="evidence" value="ECO:0007669"/>
    <property type="project" value="TreeGrafter"/>
</dbReference>
<dbReference type="InterPro" id="IPR029045">
    <property type="entry name" value="ClpP/crotonase-like_dom_sf"/>
</dbReference>
<dbReference type="SUPFAM" id="SSF52096">
    <property type="entry name" value="ClpP/crotonase"/>
    <property type="match status" value="1"/>
</dbReference>
<organism evidence="5 6">
    <name type="scientific">Pusillimonas noertemannii</name>
    <dbReference type="NCBI Taxonomy" id="305977"/>
    <lineage>
        <taxon>Bacteria</taxon>
        <taxon>Pseudomonadati</taxon>
        <taxon>Pseudomonadota</taxon>
        <taxon>Betaproteobacteria</taxon>
        <taxon>Burkholderiales</taxon>
        <taxon>Alcaligenaceae</taxon>
        <taxon>Pusillimonas</taxon>
    </lineage>
</organism>
<accession>A0A2U1CKS3</accession>
<name>A0A2U1CKS3_9BURK</name>
<dbReference type="EMBL" id="QEKO01000003">
    <property type="protein sequence ID" value="PVY61592.1"/>
    <property type="molecule type" value="Genomic_DNA"/>
</dbReference>
<evidence type="ECO:0000256" key="1">
    <source>
        <dbReference type="ARBA" id="ARBA00005254"/>
    </source>
</evidence>
<dbReference type="InterPro" id="IPR014748">
    <property type="entry name" value="Enoyl-CoA_hydra_C"/>
</dbReference>
<dbReference type="InterPro" id="IPR018376">
    <property type="entry name" value="Enoyl-CoA_hyd/isom_CS"/>
</dbReference>
<keyword evidence="6" id="KW-1185">Reference proteome</keyword>
<dbReference type="OrthoDB" id="9777711at2"/>
<evidence type="ECO:0000256" key="2">
    <source>
        <dbReference type="ARBA" id="ARBA00023098"/>
    </source>
</evidence>
<dbReference type="CDD" id="cd06558">
    <property type="entry name" value="crotonase-like"/>
    <property type="match status" value="1"/>
</dbReference>
<gene>
    <name evidence="5" type="ORF">C7440_2319</name>
</gene>
<evidence type="ECO:0000313" key="5">
    <source>
        <dbReference type="EMBL" id="PVY61592.1"/>
    </source>
</evidence>
<dbReference type="Proteomes" id="UP000246145">
    <property type="component" value="Unassembled WGS sequence"/>
</dbReference>